<dbReference type="STRING" id="671144.I4YEW3"/>
<dbReference type="HOGENOM" id="CLU_028622_1_0_1"/>
<dbReference type="OMA" id="WDLVECA"/>
<evidence type="ECO:0000313" key="2">
    <source>
        <dbReference type="Proteomes" id="UP000005242"/>
    </source>
</evidence>
<dbReference type="EMBL" id="JH668227">
    <property type="protein sequence ID" value="EIM22505.1"/>
    <property type="molecule type" value="Genomic_DNA"/>
</dbReference>
<dbReference type="KEGG" id="wse:WALSEDRAFT_56727"/>
<dbReference type="eggNOG" id="ENOG502RYMG">
    <property type="taxonomic scope" value="Eukaryota"/>
</dbReference>
<dbReference type="RefSeq" id="XP_006957178.1">
    <property type="nucleotide sequence ID" value="XM_006957116.1"/>
</dbReference>
<dbReference type="AlphaFoldDB" id="I4YEW3"/>
<dbReference type="OrthoDB" id="202545at2759"/>
<dbReference type="Proteomes" id="UP000005242">
    <property type="component" value="Unassembled WGS sequence"/>
</dbReference>
<sequence>MLSNLLKIVKDTVVAPVGRLATGVSVSLGLADTVLETGKDYFLAADSVSVTELVFQATIHTVKVMTDNLANVLHIFTQVFNENSETLNWAWRHRTEFFTFLIDLAGAVEFSKSDKSDYNEWYMTSTKNIYAIVYQLQRLILSLVSLLANKDKSSVENLDMNTVLHTDFKHGIALPPTTTAKLNAPEEKWLFLNGICGEYQWLELGCNKLRDRFKKEITGIFNRSDGIIWDLIECAGERNEKNKRSLLQLTKSSMDAQNVLKKELVDALWPNTNGKAAHQVVMIAHSQGCLILRLVLQKILDEYKAKAQRDDLINRLNIFTFGNPGLDWKTKDGSESLHRYTKLTEHFANKEDFVAKLGILNSYDFDQRGYLNDHVFISECKGHWFGSQYSLSKDDYYLGENSMFLNN</sequence>
<evidence type="ECO:0000313" key="1">
    <source>
        <dbReference type="EMBL" id="EIM22505.1"/>
    </source>
</evidence>
<dbReference type="PANTHER" id="PTHR42044">
    <property type="entry name" value="DUF676 DOMAIN-CONTAINING PROTEIN-RELATED"/>
    <property type="match status" value="1"/>
</dbReference>
<evidence type="ECO:0008006" key="3">
    <source>
        <dbReference type="Google" id="ProtNLM"/>
    </source>
</evidence>
<dbReference type="PANTHER" id="PTHR42044:SF2">
    <property type="entry name" value="DUF676 DOMAIN-CONTAINING PROTEIN"/>
    <property type="match status" value="1"/>
</dbReference>
<name>I4YEW3_WALMC</name>
<gene>
    <name evidence="1" type="ORF">WALSEDRAFT_56727</name>
</gene>
<organism evidence="1 2">
    <name type="scientific">Wallemia mellicola (strain ATCC MYA-4683 / CBS 633.66)</name>
    <name type="common">Wallemia sebi (CBS 633.66)</name>
    <dbReference type="NCBI Taxonomy" id="671144"/>
    <lineage>
        <taxon>Eukaryota</taxon>
        <taxon>Fungi</taxon>
        <taxon>Dikarya</taxon>
        <taxon>Basidiomycota</taxon>
        <taxon>Wallemiomycotina</taxon>
        <taxon>Wallemiomycetes</taxon>
        <taxon>Wallemiales</taxon>
        <taxon>Wallemiaceae</taxon>
        <taxon>Wallemia</taxon>
    </lineage>
</organism>
<dbReference type="InParanoid" id="I4YEW3"/>
<dbReference type="GeneID" id="18472842"/>
<reference evidence="1 2" key="1">
    <citation type="journal article" date="2012" name="Fungal Genet. Biol.">
        <title>The genome of the xerotolerant mold Wallemia sebi reveals adaptations to osmotic stress and suggests cryptic sexual reproduction.</title>
        <authorList>
            <person name="Padamsee M."/>
            <person name="Kumar T.K.A."/>
            <person name="Riley R."/>
            <person name="Binder M."/>
            <person name="Boyd A."/>
            <person name="Calvo A.M."/>
            <person name="Furukawa K."/>
            <person name="Hesse C."/>
            <person name="Hohmann S."/>
            <person name="James T.Y."/>
            <person name="LaButti K."/>
            <person name="Lapidus A."/>
            <person name="Lindquist E."/>
            <person name="Lucas S."/>
            <person name="Miller K."/>
            <person name="Shantappa S."/>
            <person name="Grigoriev I.V."/>
            <person name="Hibbett D.S."/>
            <person name="McLaughlin D.J."/>
            <person name="Spatafora J.W."/>
            <person name="Aime M.C."/>
        </authorList>
    </citation>
    <scope>NUCLEOTIDE SEQUENCE [LARGE SCALE GENOMIC DNA]</scope>
    <source>
        <strain evidence="2">ATCC MYA-4683 / CBS 633.66</strain>
    </source>
</reference>
<proteinExistence type="predicted"/>
<keyword evidence="2" id="KW-1185">Reference proteome</keyword>
<accession>I4YEW3</accession>
<protein>
    <recommendedName>
        <fullName evidence="3">DUF676 domain-containing protein</fullName>
    </recommendedName>
</protein>